<comment type="caution">
    <text evidence="3">The sequence shown here is derived from an EMBL/GenBank/DDBJ whole genome shotgun (WGS) entry which is preliminary data.</text>
</comment>
<dbReference type="Pfam" id="PF13495">
    <property type="entry name" value="Phage_int_SAM_4"/>
    <property type="match status" value="1"/>
</dbReference>
<reference evidence="3 4" key="1">
    <citation type="submission" date="2020-08" db="EMBL/GenBank/DDBJ databases">
        <title>Bridging the membrane lipid divide: bacteria of the FCB group superphylum have the potential to synthesize archaeal ether lipids.</title>
        <authorList>
            <person name="Villanueva L."/>
            <person name="Von Meijenfeldt F.A.B."/>
            <person name="Westbye A.B."/>
            <person name="Yadav S."/>
            <person name="Hopmans E.C."/>
            <person name="Dutilh B.E."/>
            <person name="Sinninghe Damste J.S."/>
        </authorList>
    </citation>
    <scope>NUCLEOTIDE SEQUENCE [LARGE SCALE GENOMIC DNA]</scope>
    <source>
        <strain evidence="3">NIOZ-UU17</strain>
    </source>
</reference>
<proteinExistence type="predicted"/>
<gene>
    <name evidence="3" type="ORF">H8D96_05975</name>
</gene>
<organism evidence="3 4">
    <name type="scientific">Candidatus Desulfatibia vada</name>
    <dbReference type="NCBI Taxonomy" id="2841696"/>
    <lineage>
        <taxon>Bacteria</taxon>
        <taxon>Pseudomonadati</taxon>
        <taxon>Thermodesulfobacteriota</taxon>
        <taxon>Desulfobacteria</taxon>
        <taxon>Desulfobacterales</taxon>
        <taxon>Desulfobacterales incertae sedis</taxon>
        <taxon>Candidatus Desulfatibia</taxon>
    </lineage>
</organism>
<evidence type="ECO:0000259" key="2">
    <source>
        <dbReference type="Pfam" id="PF13495"/>
    </source>
</evidence>
<evidence type="ECO:0000313" key="3">
    <source>
        <dbReference type="EMBL" id="MBC8431449.1"/>
    </source>
</evidence>
<dbReference type="Gene3D" id="1.10.150.130">
    <property type="match status" value="1"/>
</dbReference>
<dbReference type="AlphaFoldDB" id="A0A8J6TJX6"/>
<dbReference type="InterPro" id="IPR010998">
    <property type="entry name" value="Integrase_recombinase_N"/>
</dbReference>
<name>A0A8J6TJX6_9BACT</name>
<keyword evidence="1" id="KW-0238">DNA-binding</keyword>
<dbReference type="GO" id="GO:0003677">
    <property type="term" value="F:DNA binding"/>
    <property type="evidence" value="ECO:0007669"/>
    <property type="project" value="UniProtKB-KW"/>
</dbReference>
<evidence type="ECO:0000256" key="1">
    <source>
        <dbReference type="ARBA" id="ARBA00023125"/>
    </source>
</evidence>
<dbReference type="InterPro" id="IPR004107">
    <property type="entry name" value="Integrase_SAM-like_N"/>
</dbReference>
<dbReference type="EMBL" id="JACNIG010000142">
    <property type="protein sequence ID" value="MBC8431449.1"/>
    <property type="molecule type" value="Genomic_DNA"/>
</dbReference>
<sequence length="109" mass="12822">MKQKTNDVNTFWSNFRDAVIRSGIDASNADWYVKWAEKFAVSIKGRPLRQRTPKDIQQFLSKLKNRKGIIKWQVEQARDALKILYYDFLKFPIPIPEPTAPPQQETKVK</sequence>
<protein>
    <submittedName>
        <fullName evidence="3">Phage integrase N-terminal SAM-like domain-containing protein</fullName>
    </submittedName>
</protein>
<evidence type="ECO:0000313" key="4">
    <source>
        <dbReference type="Proteomes" id="UP000605201"/>
    </source>
</evidence>
<feature type="domain" description="Integrase SAM-like N-terminal" evidence="2">
    <location>
        <begin position="14"/>
        <end position="93"/>
    </location>
</feature>
<dbReference type="Proteomes" id="UP000605201">
    <property type="component" value="Unassembled WGS sequence"/>
</dbReference>
<dbReference type="GO" id="GO:0015074">
    <property type="term" value="P:DNA integration"/>
    <property type="evidence" value="ECO:0007669"/>
    <property type="project" value="InterPro"/>
</dbReference>
<accession>A0A8J6TJX6</accession>